<accession>A0ABT9RHQ5</accession>
<comment type="caution">
    <text evidence="1">The sequence shown here is derived from an EMBL/GenBank/DDBJ whole genome shotgun (WGS) entry which is preliminary data.</text>
</comment>
<evidence type="ECO:0000313" key="1">
    <source>
        <dbReference type="EMBL" id="MDP9868818.1"/>
    </source>
</evidence>
<organism evidence="1 2">
    <name type="scientific">Streptosporangium brasiliense</name>
    <dbReference type="NCBI Taxonomy" id="47480"/>
    <lineage>
        <taxon>Bacteria</taxon>
        <taxon>Bacillati</taxon>
        <taxon>Actinomycetota</taxon>
        <taxon>Actinomycetes</taxon>
        <taxon>Streptosporangiales</taxon>
        <taxon>Streptosporangiaceae</taxon>
        <taxon>Streptosporangium</taxon>
    </lineage>
</organism>
<sequence>MPCRALFSELYRVSPQWCLICTQVRAYRQWLSGGCQGGSLRACLRRVDGAAAGCRC</sequence>
<reference evidence="1 2" key="1">
    <citation type="submission" date="2023-07" db="EMBL/GenBank/DDBJ databases">
        <title>Sequencing the genomes of 1000 actinobacteria strains.</title>
        <authorList>
            <person name="Klenk H.-P."/>
        </authorList>
    </citation>
    <scope>NUCLEOTIDE SEQUENCE [LARGE SCALE GENOMIC DNA]</scope>
    <source>
        <strain evidence="1 2">DSM 44109</strain>
    </source>
</reference>
<dbReference type="Proteomes" id="UP001230426">
    <property type="component" value="Unassembled WGS sequence"/>
</dbReference>
<gene>
    <name evidence="1" type="ORF">J2S55_008084</name>
</gene>
<name>A0ABT9RHQ5_9ACTN</name>
<keyword evidence="2" id="KW-1185">Reference proteome</keyword>
<dbReference type="EMBL" id="JAUSRB010000002">
    <property type="protein sequence ID" value="MDP9868818.1"/>
    <property type="molecule type" value="Genomic_DNA"/>
</dbReference>
<proteinExistence type="predicted"/>
<evidence type="ECO:0000313" key="2">
    <source>
        <dbReference type="Proteomes" id="UP001230426"/>
    </source>
</evidence>
<protein>
    <submittedName>
        <fullName evidence="1">Uncharacterized protein</fullName>
    </submittedName>
</protein>